<dbReference type="EMBL" id="JAJIRN010000001">
    <property type="protein sequence ID" value="MCV2366847.1"/>
    <property type="molecule type" value="Genomic_DNA"/>
</dbReference>
<protein>
    <recommendedName>
        <fullName evidence="4">Lipoprotein</fullName>
    </recommendedName>
</protein>
<evidence type="ECO:0008006" key="4">
    <source>
        <dbReference type="Google" id="ProtNLM"/>
    </source>
</evidence>
<sequence length="76" mass="8355">MKVRLLLLAAIALLNLPGCAEREQKLLKKAGSDASMWSVSEAANPGFKAAGWAPGDRASWEAQIRRRNQAQNDYSR</sequence>
<comment type="caution">
    <text evidence="2">The sequence shown here is derived from an EMBL/GenBank/DDBJ whole genome shotgun (WGS) entry which is preliminary data.</text>
</comment>
<evidence type="ECO:0000313" key="2">
    <source>
        <dbReference type="EMBL" id="MCV2366847.1"/>
    </source>
</evidence>
<keyword evidence="3" id="KW-1185">Reference proteome</keyword>
<proteinExistence type="predicted"/>
<name>A0ABT2Y967_9BURK</name>
<reference evidence="2 3" key="1">
    <citation type="submission" date="2021-11" db="EMBL/GenBank/DDBJ databases">
        <authorList>
            <person name="Liang Q."/>
            <person name="Mou H."/>
            <person name="Liu Z."/>
        </authorList>
    </citation>
    <scope>NUCLEOTIDE SEQUENCE [LARGE SCALE GENOMIC DNA]</scope>
    <source>
        <strain evidence="2 3">CHU3</strain>
    </source>
</reference>
<evidence type="ECO:0000256" key="1">
    <source>
        <dbReference type="SAM" id="SignalP"/>
    </source>
</evidence>
<evidence type="ECO:0000313" key="3">
    <source>
        <dbReference type="Proteomes" id="UP001209701"/>
    </source>
</evidence>
<accession>A0ABT2Y967</accession>
<dbReference type="RefSeq" id="WP_263569465.1">
    <property type="nucleotide sequence ID" value="NZ_JAJIRN010000001.1"/>
</dbReference>
<feature type="chain" id="PRO_5046940162" description="Lipoprotein" evidence="1">
    <location>
        <begin position="21"/>
        <end position="76"/>
    </location>
</feature>
<organism evidence="2 3">
    <name type="scientific">Roseateles oligotrophus</name>
    <dbReference type="NCBI Taxonomy" id="1769250"/>
    <lineage>
        <taxon>Bacteria</taxon>
        <taxon>Pseudomonadati</taxon>
        <taxon>Pseudomonadota</taxon>
        <taxon>Betaproteobacteria</taxon>
        <taxon>Burkholderiales</taxon>
        <taxon>Sphaerotilaceae</taxon>
        <taxon>Roseateles</taxon>
    </lineage>
</organism>
<keyword evidence="1" id="KW-0732">Signal</keyword>
<feature type="signal peptide" evidence="1">
    <location>
        <begin position="1"/>
        <end position="20"/>
    </location>
</feature>
<dbReference type="Proteomes" id="UP001209701">
    <property type="component" value="Unassembled WGS sequence"/>
</dbReference>
<gene>
    <name evidence="2" type="ORF">LNV07_01895</name>
</gene>